<organism evidence="3 4">
    <name type="scientific">Coemansia erecta</name>
    <dbReference type="NCBI Taxonomy" id="147472"/>
    <lineage>
        <taxon>Eukaryota</taxon>
        <taxon>Fungi</taxon>
        <taxon>Fungi incertae sedis</taxon>
        <taxon>Zoopagomycota</taxon>
        <taxon>Kickxellomycotina</taxon>
        <taxon>Kickxellomycetes</taxon>
        <taxon>Kickxellales</taxon>
        <taxon>Kickxellaceae</taxon>
        <taxon>Coemansia</taxon>
    </lineage>
</organism>
<dbReference type="Proteomes" id="UP001149813">
    <property type="component" value="Unassembled WGS sequence"/>
</dbReference>
<dbReference type="EMBL" id="JANBOJ010000447">
    <property type="protein sequence ID" value="KAJ1719237.1"/>
    <property type="molecule type" value="Genomic_DNA"/>
</dbReference>
<dbReference type="PANTHER" id="PTHR13774:SF17">
    <property type="entry name" value="PHENAZINE BIOSYNTHESIS-LIKE DOMAIN-CONTAINING PROTEIN"/>
    <property type="match status" value="1"/>
</dbReference>
<evidence type="ECO:0000313" key="3">
    <source>
        <dbReference type="EMBL" id="KAJ1719237.1"/>
    </source>
</evidence>
<evidence type="ECO:0000256" key="1">
    <source>
        <dbReference type="ARBA" id="ARBA00008270"/>
    </source>
</evidence>
<proteinExistence type="inferred from homology"/>
<dbReference type="SUPFAM" id="SSF54506">
    <property type="entry name" value="Diaminopimelate epimerase-like"/>
    <property type="match status" value="1"/>
</dbReference>
<dbReference type="Gene3D" id="3.10.310.10">
    <property type="entry name" value="Diaminopimelate Epimerase, Chain A, domain 1"/>
    <property type="match status" value="2"/>
</dbReference>
<name>A0A9W7XVL9_9FUNG</name>
<dbReference type="AlphaFoldDB" id="A0A9W7XVL9"/>
<evidence type="ECO:0000256" key="2">
    <source>
        <dbReference type="ARBA" id="ARBA00023235"/>
    </source>
</evidence>
<dbReference type="PANTHER" id="PTHR13774">
    <property type="entry name" value="PHENAZINE BIOSYNTHESIS PROTEIN"/>
    <property type="match status" value="1"/>
</dbReference>
<comment type="caution">
    <text evidence="3">The sequence shown here is derived from an EMBL/GenBank/DDBJ whole genome shotgun (WGS) entry which is preliminary data.</text>
</comment>
<evidence type="ECO:0008006" key="5">
    <source>
        <dbReference type="Google" id="ProtNLM"/>
    </source>
</evidence>
<dbReference type="GO" id="GO:0005737">
    <property type="term" value="C:cytoplasm"/>
    <property type="evidence" value="ECO:0007669"/>
    <property type="project" value="TreeGrafter"/>
</dbReference>
<dbReference type="InterPro" id="IPR003719">
    <property type="entry name" value="Phenazine_PhzF-like"/>
</dbReference>
<dbReference type="PIRSF" id="PIRSF016184">
    <property type="entry name" value="PhzC_PhzF"/>
    <property type="match status" value="1"/>
</dbReference>
<keyword evidence="2" id="KW-0413">Isomerase</keyword>
<dbReference type="GO" id="GO:0016853">
    <property type="term" value="F:isomerase activity"/>
    <property type="evidence" value="ECO:0007669"/>
    <property type="project" value="UniProtKB-KW"/>
</dbReference>
<keyword evidence="4" id="KW-1185">Reference proteome</keyword>
<comment type="similarity">
    <text evidence="1">Belongs to the PhzF family.</text>
</comment>
<gene>
    <name evidence="3" type="ORF">LPJ53_005965</name>
</gene>
<dbReference type="NCBIfam" id="TIGR00654">
    <property type="entry name" value="PhzF_family"/>
    <property type="match status" value="1"/>
</dbReference>
<dbReference type="Pfam" id="PF02567">
    <property type="entry name" value="PhzC-PhzF"/>
    <property type="match status" value="1"/>
</dbReference>
<protein>
    <recommendedName>
        <fullName evidence="5">Diaminopimelate epimerase-like protein</fullName>
    </recommendedName>
</protein>
<dbReference type="OrthoDB" id="75169at2759"/>
<evidence type="ECO:0000313" key="4">
    <source>
        <dbReference type="Proteomes" id="UP001149813"/>
    </source>
</evidence>
<reference evidence="3" key="1">
    <citation type="submission" date="2022-07" db="EMBL/GenBank/DDBJ databases">
        <title>Phylogenomic reconstructions and comparative analyses of Kickxellomycotina fungi.</title>
        <authorList>
            <person name="Reynolds N.K."/>
            <person name="Stajich J.E."/>
            <person name="Barry K."/>
            <person name="Grigoriev I.V."/>
            <person name="Crous P."/>
            <person name="Smith M.E."/>
        </authorList>
    </citation>
    <scope>NUCLEOTIDE SEQUENCE</scope>
    <source>
        <strain evidence="3">NBRC 32514</strain>
    </source>
</reference>
<sequence length="291" mass="31192">MDSNSFPIYIVDAFTTKAFGGNAAGVVIVPHEQTLSDETMQSIASELNKPMTAFIRPASSQQPCARYSLQWFNPRQRAKFCGHATLAAGHVLLTELNLPFPTVTMDSPVGDVDISRTGTAGSLSLSFPLSPVEHIERPMEHHRALLHSLVSPGQLAGRPVAYYYSQAINDVLVHIDGMAADELAALEYCHGVATEEAGRALGARAVVFVSGGSKDDARYDSVARVFGLENGGEEDQVTGSAHTAIAALLGRDRIRARQCSRRGGDLLVERKGDRVIITGDSVTIVCGTMKI</sequence>
<accession>A0A9W7XVL9</accession>